<gene>
    <name evidence="1" type="ORF">TNCT_324071</name>
</gene>
<organism evidence="1 2">
    <name type="scientific">Trichonephila clavata</name>
    <name type="common">Joro spider</name>
    <name type="synonym">Nephila clavata</name>
    <dbReference type="NCBI Taxonomy" id="2740835"/>
    <lineage>
        <taxon>Eukaryota</taxon>
        <taxon>Metazoa</taxon>
        <taxon>Ecdysozoa</taxon>
        <taxon>Arthropoda</taxon>
        <taxon>Chelicerata</taxon>
        <taxon>Arachnida</taxon>
        <taxon>Araneae</taxon>
        <taxon>Araneomorphae</taxon>
        <taxon>Entelegynae</taxon>
        <taxon>Araneoidea</taxon>
        <taxon>Nephilidae</taxon>
        <taxon>Trichonephila</taxon>
    </lineage>
</organism>
<keyword evidence="2" id="KW-1185">Reference proteome</keyword>
<name>A0A8X6G4I7_TRICU</name>
<accession>A0A8X6G4I7</accession>
<reference evidence="1" key="1">
    <citation type="submission" date="2020-07" db="EMBL/GenBank/DDBJ databases">
        <title>Multicomponent nature underlies the extraordinary mechanical properties of spider dragline silk.</title>
        <authorList>
            <person name="Kono N."/>
            <person name="Nakamura H."/>
            <person name="Mori M."/>
            <person name="Yoshida Y."/>
            <person name="Ohtoshi R."/>
            <person name="Malay A.D."/>
            <person name="Moran D.A.P."/>
            <person name="Tomita M."/>
            <person name="Numata K."/>
            <person name="Arakawa K."/>
        </authorList>
    </citation>
    <scope>NUCLEOTIDE SEQUENCE</scope>
</reference>
<dbReference type="Proteomes" id="UP000887116">
    <property type="component" value="Unassembled WGS sequence"/>
</dbReference>
<dbReference type="AlphaFoldDB" id="A0A8X6G4I7"/>
<evidence type="ECO:0000313" key="1">
    <source>
        <dbReference type="EMBL" id="GFQ96565.1"/>
    </source>
</evidence>
<evidence type="ECO:0000313" key="2">
    <source>
        <dbReference type="Proteomes" id="UP000887116"/>
    </source>
</evidence>
<sequence>MDSLKEHLSWDGKWVKGNSGFRIRPFRGYRFPQFFGIVDSSLHASLAYNNCIPSSVYRLCLCAKLSSVIQGDLDNYVVVYPVKNNKIGGNVLL</sequence>
<protein>
    <submittedName>
        <fullName evidence="1">Uncharacterized protein</fullName>
    </submittedName>
</protein>
<dbReference type="EMBL" id="BMAO01004726">
    <property type="protein sequence ID" value="GFQ96565.1"/>
    <property type="molecule type" value="Genomic_DNA"/>
</dbReference>
<comment type="caution">
    <text evidence="1">The sequence shown here is derived from an EMBL/GenBank/DDBJ whole genome shotgun (WGS) entry which is preliminary data.</text>
</comment>
<proteinExistence type="predicted"/>